<sequence>MDKVLRRQDRERLIYLILIAYKYLLSKVGTTGYTGGDALYTLYNAHPDWEYTALVRNSDKAAPVAAAFPKIRFAYGTLDDASIIEQEAAKADIVLHTADSSDHEGAAKSIAKGIAKGHTKENPGYWLHLSGTGILCWKDMETQTYGEPPSQEPYDDLEGVSKLTNLPDTAFHREIDKIVLGAGSDGVKTAIVCPPTIYGPGRGPGNQRSRQVYNLVQITLQKSQAPQLGKGLTEWDNVHVHDLSQLWLLLAEAAVAGPGPNDAELWNEKGYFLAENGHHVWGELSKLVGEVAYEKGLIKTKEVAPMNVEEAKKLAGFEAVSWGLNSKGFAKRARKFLGWKPTGRSLKDEIPFIVDSEAKKEGVIPGHAAKASGSA</sequence>
<evidence type="ECO:0000259" key="1">
    <source>
        <dbReference type="Pfam" id="PF01370"/>
    </source>
</evidence>
<keyword evidence="3" id="KW-1185">Reference proteome</keyword>
<name>A7EST1_SCLS1</name>
<dbReference type="eggNOG" id="KOG1502">
    <property type="taxonomic scope" value="Eukaryota"/>
</dbReference>
<dbReference type="AlphaFoldDB" id="A7EST1"/>
<proteinExistence type="predicted"/>
<dbReference type="PANTHER" id="PTHR48079">
    <property type="entry name" value="PROTEIN YEEZ"/>
    <property type="match status" value="1"/>
</dbReference>
<reference evidence="3" key="1">
    <citation type="journal article" date="2011" name="PLoS Genet.">
        <title>Genomic analysis of the necrotrophic fungal pathogens Sclerotinia sclerotiorum and Botrytis cinerea.</title>
        <authorList>
            <person name="Amselem J."/>
            <person name="Cuomo C.A."/>
            <person name="van Kan J.A."/>
            <person name="Viaud M."/>
            <person name="Benito E.P."/>
            <person name="Couloux A."/>
            <person name="Coutinho P.M."/>
            <person name="de Vries R.P."/>
            <person name="Dyer P.S."/>
            <person name="Fillinger S."/>
            <person name="Fournier E."/>
            <person name="Gout L."/>
            <person name="Hahn M."/>
            <person name="Kohn L."/>
            <person name="Lapalu N."/>
            <person name="Plummer K.M."/>
            <person name="Pradier J.M."/>
            <person name="Quevillon E."/>
            <person name="Sharon A."/>
            <person name="Simon A."/>
            <person name="ten Have A."/>
            <person name="Tudzynski B."/>
            <person name="Tudzynski P."/>
            <person name="Wincker P."/>
            <person name="Andrew M."/>
            <person name="Anthouard V."/>
            <person name="Beever R.E."/>
            <person name="Beffa R."/>
            <person name="Benoit I."/>
            <person name="Bouzid O."/>
            <person name="Brault B."/>
            <person name="Chen Z."/>
            <person name="Choquer M."/>
            <person name="Collemare J."/>
            <person name="Cotton P."/>
            <person name="Danchin E.G."/>
            <person name="Da Silva C."/>
            <person name="Gautier A."/>
            <person name="Giraud C."/>
            <person name="Giraud T."/>
            <person name="Gonzalez C."/>
            <person name="Grossetete S."/>
            <person name="Guldener U."/>
            <person name="Henrissat B."/>
            <person name="Howlett B.J."/>
            <person name="Kodira C."/>
            <person name="Kretschmer M."/>
            <person name="Lappartient A."/>
            <person name="Leroch M."/>
            <person name="Levis C."/>
            <person name="Mauceli E."/>
            <person name="Neuveglise C."/>
            <person name="Oeser B."/>
            <person name="Pearson M."/>
            <person name="Poulain J."/>
            <person name="Poussereau N."/>
            <person name="Quesneville H."/>
            <person name="Rascle C."/>
            <person name="Schumacher J."/>
            <person name="Segurens B."/>
            <person name="Sexton A."/>
            <person name="Silva E."/>
            <person name="Sirven C."/>
            <person name="Soanes D.M."/>
            <person name="Talbot N.J."/>
            <person name="Templeton M."/>
            <person name="Yandava C."/>
            <person name="Yarden O."/>
            <person name="Zeng Q."/>
            <person name="Rollins J.A."/>
            <person name="Lebrun M.H."/>
            <person name="Dickman M."/>
        </authorList>
    </citation>
    <scope>NUCLEOTIDE SEQUENCE [LARGE SCALE GENOMIC DNA]</scope>
    <source>
        <strain evidence="3">ATCC 18683 / 1980 / Ss-1</strain>
    </source>
</reference>
<dbReference type="RefSeq" id="XP_001590646.1">
    <property type="nucleotide sequence ID" value="XM_001590596.1"/>
</dbReference>
<dbReference type="STRING" id="665079.A7EST1"/>
<dbReference type="GO" id="GO:0005737">
    <property type="term" value="C:cytoplasm"/>
    <property type="evidence" value="ECO:0000318"/>
    <property type="project" value="GO_Central"/>
</dbReference>
<dbReference type="PANTHER" id="PTHR48079:SF6">
    <property type="entry name" value="NAD(P)-BINDING DOMAIN-CONTAINING PROTEIN-RELATED"/>
    <property type="match status" value="1"/>
</dbReference>
<evidence type="ECO:0000313" key="3">
    <source>
        <dbReference type="Proteomes" id="UP000001312"/>
    </source>
</evidence>
<dbReference type="SUPFAM" id="SSF51735">
    <property type="entry name" value="NAD(P)-binding Rossmann-fold domains"/>
    <property type="match status" value="1"/>
</dbReference>
<gene>
    <name evidence="2" type="ORF">SS1G_08386</name>
</gene>
<dbReference type="KEGG" id="ssl:SS1G_08386"/>
<dbReference type="Pfam" id="PF01370">
    <property type="entry name" value="Epimerase"/>
    <property type="match status" value="1"/>
</dbReference>
<organism evidence="2 3">
    <name type="scientific">Sclerotinia sclerotiorum (strain ATCC 18683 / 1980 / Ss-1)</name>
    <name type="common">White mold</name>
    <name type="synonym">Whetzelinia sclerotiorum</name>
    <dbReference type="NCBI Taxonomy" id="665079"/>
    <lineage>
        <taxon>Eukaryota</taxon>
        <taxon>Fungi</taxon>
        <taxon>Dikarya</taxon>
        <taxon>Ascomycota</taxon>
        <taxon>Pezizomycotina</taxon>
        <taxon>Leotiomycetes</taxon>
        <taxon>Helotiales</taxon>
        <taxon>Sclerotiniaceae</taxon>
        <taxon>Sclerotinia</taxon>
    </lineage>
</organism>
<dbReference type="InterPro" id="IPR001509">
    <property type="entry name" value="Epimerase_deHydtase"/>
</dbReference>
<dbReference type="InParanoid" id="A7EST1"/>
<protein>
    <recommendedName>
        <fullName evidence="1">NAD-dependent epimerase/dehydratase domain-containing protein</fullName>
    </recommendedName>
</protein>
<dbReference type="GO" id="GO:0004029">
    <property type="term" value="F:aldehyde dehydrogenase (NAD+) activity"/>
    <property type="evidence" value="ECO:0000318"/>
    <property type="project" value="GO_Central"/>
</dbReference>
<dbReference type="GeneID" id="5486731"/>
<dbReference type="Gene3D" id="3.40.50.720">
    <property type="entry name" value="NAD(P)-binding Rossmann-like Domain"/>
    <property type="match status" value="2"/>
</dbReference>
<evidence type="ECO:0000313" key="2">
    <source>
        <dbReference type="EMBL" id="EDN92523.1"/>
    </source>
</evidence>
<dbReference type="OMA" id="WGERAYY"/>
<dbReference type="Proteomes" id="UP000001312">
    <property type="component" value="Unassembled WGS sequence"/>
</dbReference>
<dbReference type="EMBL" id="CH476631">
    <property type="protein sequence ID" value="EDN92523.1"/>
    <property type="molecule type" value="Genomic_DNA"/>
</dbReference>
<dbReference type="InterPro" id="IPR036291">
    <property type="entry name" value="NAD(P)-bd_dom_sf"/>
</dbReference>
<feature type="domain" description="NAD-dependent epimerase/dehydratase" evidence="1">
    <location>
        <begin position="173"/>
        <end position="261"/>
    </location>
</feature>
<dbReference type="InterPro" id="IPR051783">
    <property type="entry name" value="NAD(P)-dependent_oxidoreduct"/>
</dbReference>
<dbReference type="HOGENOM" id="CLU_007383_12_2_1"/>
<accession>A7EST1</accession>